<accession>A0AA38XD20</accession>
<name>A0AA38XD20_9EURO</name>
<keyword evidence="3" id="KW-1185">Reference proteome</keyword>
<proteinExistence type="predicted"/>
<evidence type="ECO:0000313" key="3">
    <source>
        <dbReference type="Proteomes" id="UP001172673"/>
    </source>
</evidence>
<gene>
    <name evidence="2" type="ORF">H2200_004343</name>
</gene>
<sequence length="167" mass="19268">MHNTSNASAFDNRTRWYGTEFLLVRRAWYDRDDEKWDARSRELLLDPSPPPNYRAVLLSMIIHTDENPREILDEFTRMVEELEAMAIAENEPEDGQVKQLRELVVFLEENFWKDCWDSDGEEEEGRRAEGGEERESQATIVPSEGEDAGEEEEGDEARDSQATTAPG</sequence>
<protein>
    <submittedName>
        <fullName evidence="2">Uncharacterized protein</fullName>
    </submittedName>
</protein>
<comment type="caution">
    <text evidence="2">The sequence shown here is derived from an EMBL/GenBank/DDBJ whole genome shotgun (WGS) entry which is preliminary data.</text>
</comment>
<organism evidence="2 3">
    <name type="scientific">Cladophialophora chaetospira</name>
    <dbReference type="NCBI Taxonomy" id="386627"/>
    <lineage>
        <taxon>Eukaryota</taxon>
        <taxon>Fungi</taxon>
        <taxon>Dikarya</taxon>
        <taxon>Ascomycota</taxon>
        <taxon>Pezizomycotina</taxon>
        <taxon>Eurotiomycetes</taxon>
        <taxon>Chaetothyriomycetidae</taxon>
        <taxon>Chaetothyriales</taxon>
        <taxon>Herpotrichiellaceae</taxon>
        <taxon>Cladophialophora</taxon>
    </lineage>
</organism>
<dbReference type="EMBL" id="JAPDRK010000006">
    <property type="protein sequence ID" value="KAJ9611160.1"/>
    <property type="molecule type" value="Genomic_DNA"/>
</dbReference>
<evidence type="ECO:0000256" key="1">
    <source>
        <dbReference type="SAM" id="MobiDB-lite"/>
    </source>
</evidence>
<reference evidence="2" key="1">
    <citation type="submission" date="2022-10" db="EMBL/GenBank/DDBJ databases">
        <title>Culturing micro-colonial fungi from biological soil crusts in the Mojave desert and describing Neophaeococcomyces mojavensis, and introducing the new genera and species Taxawa tesnikishii.</title>
        <authorList>
            <person name="Kurbessoian T."/>
            <person name="Stajich J.E."/>
        </authorList>
    </citation>
    <scope>NUCLEOTIDE SEQUENCE</scope>
    <source>
        <strain evidence="2">TK_41</strain>
    </source>
</reference>
<feature type="region of interest" description="Disordered" evidence="1">
    <location>
        <begin position="117"/>
        <end position="167"/>
    </location>
</feature>
<evidence type="ECO:0000313" key="2">
    <source>
        <dbReference type="EMBL" id="KAJ9611160.1"/>
    </source>
</evidence>
<feature type="compositionally biased region" description="Acidic residues" evidence="1">
    <location>
        <begin position="144"/>
        <end position="156"/>
    </location>
</feature>
<feature type="compositionally biased region" description="Basic and acidic residues" evidence="1">
    <location>
        <begin position="124"/>
        <end position="136"/>
    </location>
</feature>
<dbReference type="Proteomes" id="UP001172673">
    <property type="component" value="Unassembled WGS sequence"/>
</dbReference>
<dbReference type="AlphaFoldDB" id="A0AA38XD20"/>